<protein>
    <submittedName>
        <fullName evidence="1 3">Uncharacterized protein</fullName>
    </submittedName>
</protein>
<gene>
    <name evidence="1" type="ORF">EVEC_LOCUS158</name>
</gene>
<reference evidence="1 2" key="2">
    <citation type="submission" date="2018-10" db="EMBL/GenBank/DDBJ databases">
        <authorList>
            <consortium name="Pathogen Informatics"/>
        </authorList>
    </citation>
    <scope>NUCLEOTIDE SEQUENCE [LARGE SCALE GENOMIC DNA]</scope>
</reference>
<dbReference type="EMBL" id="UXUI01000102">
    <property type="protein sequence ID" value="VDD85015.1"/>
    <property type="molecule type" value="Genomic_DNA"/>
</dbReference>
<accession>A0A0N4USU3</accession>
<evidence type="ECO:0000313" key="2">
    <source>
        <dbReference type="Proteomes" id="UP000274131"/>
    </source>
</evidence>
<dbReference type="Proteomes" id="UP000274131">
    <property type="component" value="Unassembled WGS sequence"/>
</dbReference>
<reference evidence="3" key="1">
    <citation type="submission" date="2017-02" db="UniProtKB">
        <authorList>
            <consortium name="WormBaseParasite"/>
        </authorList>
    </citation>
    <scope>IDENTIFICATION</scope>
</reference>
<keyword evidence="2" id="KW-1185">Reference proteome</keyword>
<organism evidence="3">
    <name type="scientific">Enterobius vermicularis</name>
    <name type="common">Human pinworm</name>
    <dbReference type="NCBI Taxonomy" id="51028"/>
    <lineage>
        <taxon>Eukaryota</taxon>
        <taxon>Metazoa</taxon>
        <taxon>Ecdysozoa</taxon>
        <taxon>Nematoda</taxon>
        <taxon>Chromadorea</taxon>
        <taxon>Rhabditida</taxon>
        <taxon>Spirurina</taxon>
        <taxon>Oxyuridomorpha</taxon>
        <taxon>Oxyuroidea</taxon>
        <taxon>Oxyuridae</taxon>
        <taxon>Enterobius</taxon>
    </lineage>
</organism>
<sequence length="128" mass="14211">MNSNNSTGNLFDKESMINKIQQSSRSSTMFQNVLLSFLLTAFLLFVLCVVLTGVMSEKGICCRLCRRKREKNLENGVSKQPSSSSEPSISRWETVGSELSSFTGSLLGMKIDGYLENGLIRETGKLIF</sequence>
<dbReference type="AlphaFoldDB" id="A0A0N4USU3"/>
<evidence type="ECO:0000313" key="1">
    <source>
        <dbReference type="EMBL" id="VDD85015.1"/>
    </source>
</evidence>
<name>A0A0N4USU3_ENTVE</name>
<evidence type="ECO:0000313" key="3">
    <source>
        <dbReference type="WBParaSite" id="EVEC_0000022101-mRNA-1"/>
    </source>
</evidence>
<dbReference type="WBParaSite" id="EVEC_0000022101-mRNA-1">
    <property type="protein sequence ID" value="EVEC_0000022101-mRNA-1"/>
    <property type="gene ID" value="EVEC_0000022101"/>
</dbReference>
<proteinExistence type="predicted"/>